<feature type="compositionally biased region" description="Basic residues" evidence="1">
    <location>
        <begin position="7"/>
        <end position="18"/>
    </location>
</feature>
<protein>
    <recommendedName>
        <fullName evidence="3">Ribbon-helix-helix protein CopG domain-containing protein</fullName>
    </recommendedName>
</protein>
<dbReference type="EMBL" id="BARS01005894">
    <property type="protein sequence ID" value="GAF80291.1"/>
    <property type="molecule type" value="Genomic_DNA"/>
</dbReference>
<feature type="non-terminal residue" evidence="2">
    <location>
        <position position="1"/>
    </location>
</feature>
<accession>X0SYS3</accession>
<feature type="compositionally biased region" description="Gly residues" evidence="1">
    <location>
        <begin position="20"/>
        <end position="38"/>
    </location>
</feature>
<dbReference type="AlphaFoldDB" id="X0SYS3"/>
<sequence length="86" mass="9107">SGTHSMAAKKKKTTKKKSSGWGGRRPGAGRPPGTGTGPSPGARINRVVAMLSNDELKALKRIAKQKKLPLGTAAYEIIARALKRSR</sequence>
<proteinExistence type="predicted"/>
<reference evidence="2" key="1">
    <citation type="journal article" date="2014" name="Front. Microbiol.">
        <title>High frequency of phylogenetically diverse reductive dehalogenase-homologous genes in deep subseafloor sedimentary metagenomes.</title>
        <authorList>
            <person name="Kawai M."/>
            <person name="Futagami T."/>
            <person name="Toyoda A."/>
            <person name="Takaki Y."/>
            <person name="Nishi S."/>
            <person name="Hori S."/>
            <person name="Arai W."/>
            <person name="Tsubouchi T."/>
            <person name="Morono Y."/>
            <person name="Uchiyama I."/>
            <person name="Ito T."/>
            <person name="Fujiyama A."/>
            <person name="Inagaki F."/>
            <person name="Takami H."/>
        </authorList>
    </citation>
    <scope>NUCLEOTIDE SEQUENCE</scope>
    <source>
        <strain evidence="2">Expedition CK06-06</strain>
    </source>
</reference>
<evidence type="ECO:0008006" key="3">
    <source>
        <dbReference type="Google" id="ProtNLM"/>
    </source>
</evidence>
<feature type="region of interest" description="Disordered" evidence="1">
    <location>
        <begin position="1"/>
        <end position="45"/>
    </location>
</feature>
<gene>
    <name evidence="2" type="ORF">S01H1_11555</name>
</gene>
<name>X0SYS3_9ZZZZ</name>
<evidence type="ECO:0000313" key="2">
    <source>
        <dbReference type="EMBL" id="GAF80291.1"/>
    </source>
</evidence>
<organism evidence="2">
    <name type="scientific">marine sediment metagenome</name>
    <dbReference type="NCBI Taxonomy" id="412755"/>
    <lineage>
        <taxon>unclassified sequences</taxon>
        <taxon>metagenomes</taxon>
        <taxon>ecological metagenomes</taxon>
    </lineage>
</organism>
<comment type="caution">
    <text evidence="2">The sequence shown here is derived from an EMBL/GenBank/DDBJ whole genome shotgun (WGS) entry which is preliminary data.</text>
</comment>
<evidence type="ECO:0000256" key="1">
    <source>
        <dbReference type="SAM" id="MobiDB-lite"/>
    </source>
</evidence>